<protein>
    <recommendedName>
        <fullName evidence="3">CRISPR system Cms protein Csm5</fullName>
    </recommendedName>
    <alternativeName>
        <fullName evidence="6">CRISPR type III A-associated protein Csm5</fullName>
    </alternativeName>
</protein>
<evidence type="ECO:0000256" key="1">
    <source>
        <dbReference type="ARBA" id="ARBA00003088"/>
    </source>
</evidence>
<dbReference type="PANTHER" id="PTHR38007:SF1">
    <property type="entry name" value="CRISPR SYSTEM CMS PROTEIN CSM5"/>
    <property type="match status" value="1"/>
</dbReference>
<dbReference type="Proteomes" id="UP000266389">
    <property type="component" value="Unassembled WGS sequence"/>
</dbReference>
<evidence type="ECO:0000313" key="8">
    <source>
        <dbReference type="EMBL" id="RFM23630.1"/>
    </source>
</evidence>
<dbReference type="GO" id="GO:0051607">
    <property type="term" value="P:defense response to virus"/>
    <property type="evidence" value="ECO:0007669"/>
    <property type="project" value="UniProtKB-KW"/>
</dbReference>
<accession>A0A395LYM5</accession>
<dbReference type="InterPro" id="IPR010173">
    <property type="entry name" value="CRISPR-assoc_Csm5"/>
</dbReference>
<dbReference type="PANTHER" id="PTHR38007">
    <property type="entry name" value="CRISPR SYSTEM CMS PROTEIN CSM5"/>
    <property type="match status" value="1"/>
</dbReference>
<organism evidence="8 9">
    <name type="scientific">Candidatus Thermochlorobacter aerophilus</name>
    <dbReference type="NCBI Taxonomy" id="1868324"/>
    <lineage>
        <taxon>Bacteria</taxon>
        <taxon>Pseudomonadati</taxon>
        <taxon>Chlorobiota</taxon>
        <taxon>Chlorobiia</taxon>
        <taxon>Chlorobiales</taxon>
        <taxon>Candidatus Thermochlorobacteriaceae</taxon>
        <taxon>Candidatus Thermochlorobacter</taxon>
    </lineage>
</organism>
<comment type="caution">
    <text evidence="8">The sequence shown here is derived from an EMBL/GenBank/DDBJ whole genome shotgun (WGS) entry which is preliminary data.</text>
</comment>
<evidence type="ECO:0000256" key="6">
    <source>
        <dbReference type="ARBA" id="ARBA00031720"/>
    </source>
</evidence>
<dbReference type="NCBIfam" id="TIGR01899">
    <property type="entry name" value="cas_TM1807_csm5"/>
    <property type="match status" value="1"/>
</dbReference>
<evidence type="ECO:0000313" key="9">
    <source>
        <dbReference type="Proteomes" id="UP000266389"/>
    </source>
</evidence>
<dbReference type="EMBL" id="PHFL01000060">
    <property type="protein sequence ID" value="RFM23630.1"/>
    <property type="molecule type" value="Genomic_DNA"/>
</dbReference>
<name>A0A395LYM5_9BACT</name>
<comment type="function">
    <text evidence="1">This subunit might be involved in maturation of a crRNA intermediate to its mature form.</text>
</comment>
<keyword evidence="5" id="KW-0051">Antiviral defense</keyword>
<dbReference type="InterPro" id="IPR005537">
    <property type="entry name" value="RAMP_III_fam"/>
</dbReference>
<evidence type="ECO:0000259" key="7">
    <source>
        <dbReference type="Pfam" id="PF03787"/>
    </source>
</evidence>
<sequence>MATLTETLQSVKQVLGEKIPCSIEILSPVHIGSGERLTNGWDFIYKNGLLKIVSYEELLPTLSEKQLSEFNDSERRDDILTAAKSERIYKLNYRKGEVLEFERNGNGIPYIPGSSFKGAIRTALFVSEYNKNKEKFDKIFQKISRDNKIKRERASEELLDLAFGRRPNFNTMRLFFPSDIHFSKDAVEVSEVKILSLKSRDADSFVYKDFSLYPEHLKIGAKGNFSIRIDEFLFKNPVAKEKLKFESLSLLDIVKTVNQQSKAHLEKEIAFFEKCGKDVLKEVIDFNRALLAAINTDSNDEFLLRLSWGSGWKSMTGDYLDENWLKTFRAKFGLGKKIFQPFRKQDELSSKTTNRVLRSVGL</sequence>
<evidence type="ECO:0000256" key="2">
    <source>
        <dbReference type="ARBA" id="ARBA00006680"/>
    </source>
</evidence>
<evidence type="ECO:0000256" key="5">
    <source>
        <dbReference type="ARBA" id="ARBA00023118"/>
    </source>
</evidence>
<evidence type="ECO:0000256" key="3">
    <source>
        <dbReference type="ARBA" id="ARBA00016113"/>
    </source>
</evidence>
<dbReference type="GO" id="GO:0003723">
    <property type="term" value="F:RNA binding"/>
    <property type="evidence" value="ECO:0007669"/>
    <property type="project" value="UniProtKB-KW"/>
</dbReference>
<keyword evidence="4" id="KW-0694">RNA-binding</keyword>
<dbReference type="AlphaFoldDB" id="A0A395LYM5"/>
<proteinExistence type="inferred from homology"/>
<comment type="similarity">
    <text evidence="2">Belongs to the CRISPR-associated Csm5 family.</text>
</comment>
<gene>
    <name evidence="8" type="primary">csm5</name>
    <name evidence="8" type="ORF">D0433_09680</name>
</gene>
<evidence type="ECO:0000256" key="4">
    <source>
        <dbReference type="ARBA" id="ARBA00022884"/>
    </source>
</evidence>
<feature type="domain" description="CRISPR type III-associated protein" evidence="7">
    <location>
        <begin position="23"/>
        <end position="240"/>
    </location>
</feature>
<reference evidence="8 9" key="1">
    <citation type="journal article" date="2011" name="ISME J.">
        <title>Community ecology of hot spring cyanobacterial mats: predominant populations and their functional potential.</title>
        <authorList>
            <person name="Klatt C.G."/>
            <person name="Wood J.M."/>
            <person name="Rusch D.B."/>
            <person name="Bateson M.M."/>
            <person name="Hamamura N."/>
            <person name="Heidelberg J.F."/>
            <person name="Grossman A.R."/>
            <person name="Bhaya D."/>
            <person name="Cohan F.M."/>
            <person name="Kuhl M."/>
            <person name="Bryant D.A."/>
            <person name="Ward D.M."/>
        </authorList>
    </citation>
    <scope>NUCLEOTIDE SEQUENCE [LARGE SCALE GENOMIC DNA]</scope>
    <source>
        <strain evidence="8">OS</strain>
    </source>
</reference>
<dbReference type="Pfam" id="PF03787">
    <property type="entry name" value="RAMPs"/>
    <property type="match status" value="1"/>
</dbReference>